<name>A0ABS6JX49_9BACI</name>
<dbReference type="Gene3D" id="1.10.1740.10">
    <property type="match status" value="1"/>
</dbReference>
<dbReference type="InterPro" id="IPR013324">
    <property type="entry name" value="RNA_pol_sigma_r3/r4-like"/>
</dbReference>
<gene>
    <name evidence="1" type="ORF">KS407_17225</name>
</gene>
<dbReference type="InterPro" id="IPR014284">
    <property type="entry name" value="RNA_pol_sigma-70_dom"/>
</dbReference>
<accession>A0ABS6JX49</accession>
<dbReference type="Proteomes" id="UP000790580">
    <property type="component" value="Unassembled WGS sequence"/>
</dbReference>
<dbReference type="InterPro" id="IPR036388">
    <property type="entry name" value="WH-like_DNA-bd_sf"/>
</dbReference>
<evidence type="ECO:0000313" key="2">
    <source>
        <dbReference type="Proteomes" id="UP000790580"/>
    </source>
</evidence>
<evidence type="ECO:0000313" key="1">
    <source>
        <dbReference type="EMBL" id="MBU9723163.1"/>
    </source>
</evidence>
<keyword evidence="2" id="KW-1185">Reference proteome</keyword>
<dbReference type="SUPFAM" id="SSF88946">
    <property type="entry name" value="Sigma2 domain of RNA polymerase sigma factors"/>
    <property type="match status" value="1"/>
</dbReference>
<protein>
    <submittedName>
        <fullName evidence="1">Sigma-70 family RNA polymerase sigma factor</fullName>
    </submittedName>
</protein>
<organism evidence="1 2">
    <name type="scientific">Evansella alkalicola</name>
    <dbReference type="NCBI Taxonomy" id="745819"/>
    <lineage>
        <taxon>Bacteria</taxon>
        <taxon>Bacillati</taxon>
        <taxon>Bacillota</taxon>
        <taxon>Bacilli</taxon>
        <taxon>Bacillales</taxon>
        <taxon>Bacillaceae</taxon>
        <taxon>Evansella</taxon>
    </lineage>
</organism>
<sequence>MDKKFVKELDRDERFEDYYQQMMPMVYSLIKKWNLRIDRDEFEQIGRIAIYEAWLRYDSCIGDFAPFAYSYVSGRIKEALRENDLFGRHHVVYDPVILTGLSPLARNEEQRIILRLWIGQSRLTDEEKEYVIGEFIHGYSVKDYAERHGYHLNQVKHLRESAIKKLRQANGYRSDMLKW</sequence>
<comment type="caution">
    <text evidence="1">The sequence shown here is derived from an EMBL/GenBank/DDBJ whole genome shotgun (WGS) entry which is preliminary data.</text>
</comment>
<dbReference type="SUPFAM" id="SSF88659">
    <property type="entry name" value="Sigma3 and sigma4 domains of RNA polymerase sigma factors"/>
    <property type="match status" value="1"/>
</dbReference>
<dbReference type="RefSeq" id="WP_088076825.1">
    <property type="nucleotide sequence ID" value="NZ_JAHQCR010000070.1"/>
</dbReference>
<dbReference type="NCBIfam" id="TIGR02937">
    <property type="entry name" value="sigma70-ECF"/>
    <property type="match status" value="1"/>
</dbReference>
<dbReference type="InterPro" id="IPR013325">
    <property type="entry name" value="RNA_pol_sigma_r2"/>
</dbReference>
<dbReference type="EMBL" id="JAHQCR010000070">
    <property type="protein sequence ID" value="MBU9723163.1"/>
    <property type="molecule type" value="Genomic_DNA"/>
</dbReference>
<dbReference type="Gene3D" id="1.10.10.10">
    <property type="entry name" value="Winged helix-like DNA-binding domain superfamily/Winged helix DNA-binding domain"/>
    <property type="match status" value="1"/>
</dbReference>
<proteinExistence type="predicted"/>
<reference evidence="1 2" key="1">
    <citation type="submission" date="2021-06" db="EMBL/GenBank/DDBJ databases">
        <title>Bacillus sp. RD4P76, an endophyte from a halophyte.</title>
        <authorList>
            <person name="Sun J.-Q."/>
        </authorList>
    </citation>
    <scope>NUCLEOTIDE SEQUENCE [LARGE SCALE GENOMIC DNA]</scope>
    <source>
        <strain evidence="1 2">JCM 17098</strain>
    </source>
</reference>